<keyword evidence="5" id="KW-0762">Sugar transport</keyword>
<evidence type="ECO:0000256" key="3">
    <source>
        <dbReference type="ARBA" id="ARBA00022448"/>
    </source>
</evidence>
<dbReference type="PROSITE" id="PS51257">
    <property type="entry name" value="PROKAR_LIPOPROTEIN"/>
    <property type="match status" value="1"/>
</dbReference>
<evidence type="ECO:0000256" key="1">
    <source>
        <dbReference type="ARBA" id="ARBA00004571"/>
    </source>
</evidence>
<dbReference type="GO" id="GO:0046930">
    <property type="term" value="C:pore complex"/>
    <property type="evidence" value="ECO:0007669"/>
    <property type="project" value="UniProtKB-KW"/>
</dbReference>
<feature type="signal peptide" evidence="15">
    <location>
        <begin position="1"/>
        <end position="20"/>
    </location>
</feature>
<proteinExistence type="inferred from homology"/>
<evidence type="ECO:0000259" key="16">
    <source>
        <dbReference type="Pfam" id="PF02563"/>
    </source>
</evidence>
<dbReference type="Pfam" id="PF02563">
    <property type="entry name" value="Poly_export"/>
    <property type="match status" value="1"/>
</dbReference>
<keyword evidence="13" id="KW-0998">Cell outer membrane</keyword>
<dbReference type="GO" id="GO:0006811">
    <property type="term" value="P:monoatomic ion transport"/>
    <property type="evidence" value="ECO:0007669"/>
    <property type="project" value="UniProtKB-KW"/>
</dbReference>
<keyword evidence="8" id="KW-0625">Polysaccharide transport</keyword>
<dbReference type="OrthoDB" id="9815244at2"/>
<dbReference type="InterPro" id="IPR049712">
    <property type="entry name" value="Poly_export"/>
</dbReference>
<keyword evidence="4" id="KW-1134">Transmembrane beta strand</keyword>
<dbReference type="Pfam" id="PF22461">
    <property type="entry name" value="SLBB_2"/>
    <property type="match status" value="2"/>
</dbReference>
<comment type="similarity">
    <text evidence="2">Belongs to the BexD/CtrA/VexA family.</text>
</comment>
<feature type="domain" description="SLBB" evidence="17">
    <location>
        <begin position="272"/>
        <end position="354"/>
    </location>
</feature>
<evidence type="ECO:0000259" key="17">
    <source>
        <dbReference type="Pfam" id="PF22461"/>
    </source>
</evidence>
<dbReference type="InterPro" id="IPR003715">
    <property type="entry name" value="Poly_export_N"/>
</dbReference>
<evidence type="ECO:0000256" key="15">
    <source>
        <dbReference type="SAM" id="SignalP"/>
    </source>
</evidence>
<evidence type="ECO:0000256" key="12">
    <source>
        <dbReference type="ARBA" id="ARBA00023139"/>
    </source>
</evidence>
<evidence type="ECO:0000313" key="19">
    <source>
        <dbReference type="Proteomes" id="UP000277294"/>
    </source>
</evidence>
<keyword evidence="3" id="KW-0813">Transport</keyword>
<evidence type="ECO:0000256" key="6">
    <source>
        <dbReference type="ARBA" id="ARBA00022692"/>
    </source>
</evidence>
<keyword evidence="12" id="KW-0564">Palmitate</keyword>
<dbReference type="GO" id="GO:0015159">
    <property type="term" value="F:polysaccharide transmembrane transporter activity"/>
    <property type="evidence" value="ECO:0007669"/>
    <property type="project" value="InterPro"/>
</dbReference>
<sequence length="382" mass="41490">MLNSLKLSRAANVGSAVVLAACLGGCSLAPGPYLGVSAPTLDETDRPYVYDEADASLIEDRADIFAITPSVVAMQVQEREKEESANEARRRAATVKPIDAYQYLVGPRDVLRITVWNHPELNNPAGTSMDLAGRIVDADGTFFYPYAGQIKAAGRTVQAIRAELTKKLSKVLVEPQVDVSVADYRSQRAFVLGQVAKPGVVPITDVQLTITDIISQAGGLQESADLRRATLQRGQEQRPVDLFALFYSGDVSQNFPLQTNDVLTIPENRYNKIFVMGDVLKQQSLIMPRGRMSLAEALSDAGGFDLLSAKAGNLYVIREGANQRSQIWHLNASSPDAMVLADRFDLKARDVVYVDPAAVARFGRVVKNIIPSASLLRASAQN</sequence>
<dbReference type="Gene3D" id="3.30.1950.10">
    <property type="entry name" value="wza like domain"/>
    <property type="match status" value="1"/>
</dbReference>
<dbReference type="AlphaFoldDB" id="A0A3P4B1D5"/>
<dbReference type="PANTHER" id="PTHR33619:SF3">
    <property type="entry name" value="POLYSACCHARIDE EXPORT PROTEIN GFCE-RELATED"/>
    <property type="match status" value="1"/>
</dbReference>
<feature type="chain" id="PRO_5017937835" evidence="15">
    <location>
        <begin position="21"/>
        <end position="382"/>
    </location>
</feature>
<feature type="domain" description="Polysaccharide export protein N-terminal" evidence="16">
    <location>
        <begin position="100"/>
        <end position="181"/>
    </location>
</feature>
<evidence type="ECO:0000256" key="9">
    <source>
        <dbReference type="ARBA" id="ARBA00023065"/>
    </source>
</evidence>
<keyword evidence="14" id="KW-0449">Lipoprotein</keyword>
<evidence type="ECO:0000256" key="11">
    <source>
        <dbReference type="ARBA" id="ARBA00023136"/>
    </source>
</evidence>
<keyword evidence="10" id="KW-0626">Porin</keyword>
<dbReference type="InterPro" id="IPR054765">
    <property type="entry name" value="SLBB_dom"/>
</dbReference>
<keyword evidence="19" id="KW-1185">Reference proteome</keyword>
<evidence type="ECO:0000256" key="13">
    <source>
        <dbReference type="ARBA" id="ARBA00023237"/>
    </source>
</evidence>
<evidence type="ECO:0000256" key="7">
    <source>
        <dbReference type="ARBA" id="ARBA00022729"/>
    </source>
</evidence>
<accession>A0A3P4B1D5</accession>
<protein>
    <submittedName>
        <fullName evidence="18">Polysaccharide biosynthesis/export protein</fullName>
    </submittedName>
</protein>
<evidence type="ECO:0000256" key="5">
    <source>
        <dbReference type="ARBA" id="ARBA00022597"/>
    </source>
</evidence>
<evidence type="ECO:0000313" key="18">
    <source>
        <dbReference type="EMBL" id="VCU70103.1"/>
    </source>
</evidence>
<evidence type="ECO:0000256" key="14">
    <source>
        <dbReference type="ARBA" id="ARBA00023288"/>
    </source>
</evidence>
<dbReference type="GO" id="GO:0009279">
    <property type="term" value="C:cell outer membrane"/>
    <property type="evidence" value="ECO:0007669"/>
    <property type="project" value="UniProtKB-SubCell"/>
</dbReference>
<reference evidence="18 19" key="1">
    <citation type="submission" date="2018-10" db="EMBL/GenBank/DDBJ databases">
        <authorList>
            <person name="Criscuolo A."/>
        </authorList>
    </citation>
    <scope>NUCLEOTIDE SEQUENCE [LARGE SCALE GENOMIC DNA]</scope>
    <source>
        <strain evidence="18">DnA1</strain>
    </source>
</reference>
<gene>
    <name evidence="18" type="ORF">PIGHUM_02170</name>
</gene>
<keyword evidence="9" id="KW-0406">Ion transport</keyword>
<name>A0A3P4B1D5_9BURK</name>
<dbReference type="RefSeq" id="WP_124079614.1">
    <property type="nucleotide sequence ID" value="NZ_UWPJ01000017.1"/>
</dbReference>
<feature type="domain" description="SLBB" evidence="17">
    <location>
        <begin position="187"/>
        <end position="264"/>
    </location>
</feature>
<evidence type="ECO:0000256" key="4">
    <source>
        <dbReference type="ARBA" id="ARBA00022452"/>
    </source>
</evidence>
<evidence type="ECO:0000256" key="2">
    <source>
        <dbReference type="ARBA" id="ARBA00009450"/>
    </source>
</evidence>
<dbReference type="PANTHER" id="PTHR33619">
    <property type="entry name" value="POLYSACCHARIDE EXPORT PROTEIN GFCE-RELATED"/>
    <property type="match status" value="1"/>
</dbReference>
<keyword evidence="6" id="KW-0812">Transmembrane</keyword>
<evidence type="ECO:0000256" key="10">
    <source>
        <dbReference type="ARBA" id="ARBA00023114"/>
    </source>
</evidence>
<dbReference type="EMBL" id="UWPJ01000017">
    <property type="protein sequence ID" value="VCU70103.1"/>
    <property type="molecule type" value="Genomic_DNA"/>
</dbReference>
<keyword evidence="11" id="KW-0472">Membrane</keyword>
<keyword evidence="7 15" id="KW-0732">Signal</keyword>
<evidence type="ECO:0000256" key="8">
    <source>
        <dbReference type="ARBA" id="ARBA00023047"/>
    </source>
</evidence>
<dbReference type="GO" id="GO:0015288">
    <property type="term" value="F:porin activity"/>
    <property type="evidence" value="ECO:0007669"/>
    <property type="project" value="UniProtKB-KW"/>
</dbReference>
<dbReference type="Proteomes" id="UP000277294">
    <property type="component" value="Unassembled WGS sequence"/>
</dbReference>
<comment type="subcellular location">
    <subcellularLocation>
        <location evidence="1">Cell outer membrane</location>
        <topology evidence="1">Multi-pass membrane protein</topology>
    </subcellularLocation>
</comment>
<organism evidence="18 19">
    <name type="scientific">Pigmentiphaga humi</name>
    <dbReference type="NCBI Taxonomy" id="2478468"/>
    <lineage>
        <taxon>Bacteria</taxon>
        <taxon>Pseudomonadati</taxon>
        <taxon>Pseudomonadota</taxon>
        <taxon>Betaproteobacteria</taxon>
        <taxon>Burkholderiales</taxon>
        <taxon>Alcaligenaceae</taxon>
        <taxon>Pigmentiphaga</taxon>
    </lineage>
</organism>
<dbReference type="Gene3D" id="3.10.560.10">
    <property type="entry name" value="Outer membrane lipoprotein wza domain like"/>
    <property type="match status" value="2"/>
</dbReference>